<evidence type="ECO:0000313" key="2">
    <source>
        <dbReference type="Proteomes" id="UP001499986"/>
    </source>
</evidence>
<reference evidence="1 2" key="1">
    <citation type="journal article" date="2019" name="Int. J. Syst. Evol. Microbiol.">
        <title>The Global Catalogue of Microorganisms (GCM) 10K type strain sequencing project: providing services to taxonomists for standard genome sequencing and annotation.</title>
        <authorList>
            <consortium name="The Broad Institute Genomics Platform"/>
            <consortium name="The Broad Institute Genome Sequencing Center for Infectious Disease"/>
            <person name="Wu L."/>
            <person name="Ma J."/>
        </authorList>
    </citation>
    <scope>NUCLEOTIDE SEQUENCE [LARGE SCALE GENOMIC DNA]</scope>
    <source>
        <strain evidence="1 2">JCM 4358</strain>
    </source>
</reference>
<evidence type="ECO:0000313" key="1">
    <source>
        <dbReference type="EMBL" id="GAA2424085.1"/>
    </source>
</evidence>
<proteinExistence type="predicted"/>
<sequence length="67" mass="7283">MVSLPHTPNFGGGNVARRALTTTATELKGYRKVTRSPRRSSVRNCHAMLPTFPTHSVTAPQGPITRP</sequence>
<dbReference type="Proteomes" id="UP001499986">
    <property type="component" value="Unassembled WGS sequence"/>
</dbReference>
<accession>A0ABN3J7P8</accession>
<gene>
    <name evidence="1" type="ORF">GCM10010255_76890</name>
</gene>
<organism evidence="1 2">
    <name type="scientific">Streptomyces coeruleofuscus</name>
    <dbReference type="NCBI Taxonomy" id="66879"/>
    <lineage>
        <taxon>Bacteria</taxon>
        <taxon>Bacillati</taxon>
        <taxon>Actinomycetota</taxon>
        <taxon>Actinomycetes</taxon>
        <taxon>Kitasatosporales</taxon>
        <taxon>Streptomycetaceae</taxon>
        <taxon>Streptomyces</taxon>
    </lineage>
</organism>
<comment type="caution">
    <text evidence="1">The sequence shown here is derived from an EMBL/GenBank/DDBJ whole genome shotgun (WGS) entry which is preliminary data.</text>
</comment>
<name>A0ABN3J7P8_9ACTN</name>
<dbReference type="EMBL" id="BAAASE010000015">
    <property type="protein sequence ID" value="GAA2424085.1"/>
    <property type="molecule type" value="Genomic_DNA"/>
</dbReference>
<keyword evidence="2" id="KW-1185">Reference proteome</keyword>
<protein>
    <submittedName>
        <fullName evidence="1">Uncharacterized protein</fullName>
    </submittedName>
</protein>